<gene>
    <name evidence="4" type="ORF">GCM10007894_27360</name>
</gene>
<dbReference type="AlphaFoldDB" id="A0AA37TXS6"/>
<evidence type="ECO:0000313" key="5">
    <source>
        <dbReference type="Proteomes" id="UP001157439"/>
    </source>
</evidence>
<accession>A0AA37TXS6</accession>
<dbReference type="Proteomes" id="UP001157439">
    <property type="component" value="Unassembled WGS sequence"/>
</dbReference>
<evidence type="ECO:0000313" key="4">
    <source>
        <dbReference type="EMBL" id="GLS84759.1"/>
    </source>
</evidence>
<reference evidence="4 5" key="1">
    <citation type="journal article" date="2014" name="Int. J. Syst. Evol. Microbiol.">
        <title>Complete genome sequence of Corynebacterium casei LMG S-19264T (=DSM 44701T), isolated from a smear-ripened cheese.</title>
        <authorList>
            <consortium name="US DOE Joint Genome Institute (JGI-PGF)"/>
            <person name="Walter F."/>
            <person name="Albersmeier A."/>
            <person name="Kalinowski J."/>
            <person name="Ruckert C."/>
        </authorList>
    </citation>
    <scope>NUCLEOTIDE SEQUENCE [LARGE SCALE GENOMIC DNA]</scope>
    <source>
        <strain evidence="4 5">NBRC 112785</strain>
    </source>
</reference>
<comment type="caution">
    <text evidence="4">The sequence shown here is derived from an EMBL/GenBank/DDBJ whole genome shotgun (WGS) entry which is preliminary data.</text>
</comment>
<dbReference type="SUPFAM" id="SSF50494">
    <property type="entry name" value="Trypsin-like serine proteases"/>
    <property type="match status" value="1"/>
</dbReference>
<evidence type="ECO:0000256" key="3">
    <source>
        <dbReference type="SAM" id="SignalP"/>
    </source>
</evidence>
<dbReference type="InterPro" id="IPR043504">
    <property type="entry name" value="Peptidase_S1_PA_chymotrypsin"/>
</dbReference>
<evidence type="ECO:0000256" key="2">
    <source>
        <dbReference type="SAM" id="MobiDB-lite"/>
    </source>
</evidence>
<dbReference type="InterPro" id="IPR018114">
    <property type="entry name" value="TRYPSIN_HIS"/>
</dbReference>
<name>A0AA37TXS6_9GAMM</name>
<dbReference type="GO" id="GO:0004252">
    <property type="term" value="F:serine-type endopeptidase activity"/>
    <property type="evidence" value="ECO:0007669"/>
    <property type="project" value="InterPro"/>
</dbReference>
<feature type="signal peptide" evidence="3">
    <location>
        <begin position="1"/>
        <end position="21"/>
    </location>
</feature>
<dbReference type="EMBL" id="BSPO01000003">
    <property type="protein sequence ID" value="GLS84759.1"/>
    <property type="molecule type" value="Genomic_DNA"/>
</dbReference>
<dbReference type="RefSeq" id="WP_095499487.1">
    <property type="nucleotide sequence ID" value="NZ_BSPO01000003.1"/>
</dbReference>
<feature type="chain" id="PRO_5041467009" description="Serine protease" evidence="3">
    <location>
        <begin position="22"/>
        <end position="481"/>
    </location>
</feature>
<evidence type="ECO:0008006" key="6">
    <source>
        <dbReference type="Google" id="ProtNLM"/>
    </source>
</evidence>
<dbReference type="GO" id="GO:0006508">
    <property type="term" value="P:proteolysis"/>
    <property type="evidence" value="ECO:0007669"/>
    <property type="project" value="InterPro"/>
</dbReference>
<dbReference type="Gene3D" id="2.40.10.10">
    <property type="entry name" value="Trypsin-like serine proteases"/>
    <property type="match status" value="2"/>
</dbReference>
<evidence type="ECO:0000256" key="1">
    <source>
        <dbReference type="ARBA" id="ARBA00022729"/>
    </source>
</evidence>
<dbReference type="Gene3D" id="2.60.40.10">
    <property type="entry name" value="Immunoglobulins"/>
    <property type="match status" value="1"/>
</dbReference>
<sequence>MKVYLILSAAIVSSTAFVAIAKDAPIRAVVNKQHVIDHWTSERRQKAIPRDLYLDKQGNGYIRANNGQLTAYGQAKPTPQKGKPGSDTTPPTISNPSPSDGVTVSGASQTFSVQASDESGVRSVTLEFEAPAGSGNISSFNANNTSGDSWSVALNFNQGGDFNWRAVAADATKGGGNTAASEWWSVSVDLNGDNGGGSGNDGDLVSNAPWADGGVVQTAAGRLFYEMPTSRNLRRWAGYVCSGTVINDGRTGRTVIVTAAHCVYDDANKAFARNVLFIPNQAQTTGSGTDSNCDNDPLGCWVASFGVVENNWSDRTFPDNIPWDYAYYVAFDDNHQGPGSSDIEATTGSFTINFQAPQQGSGGADQTSIDYTRGMGYSYSDDPNFMYCAENMTSNGPDNWWLANCGLSGGSSGGPWIQPNVNALEVMSVNSWGYSDGSPGMAGPKLNGTTAQCLFDVAVDTDTTDTRDGSAGVIVSQVSCP</sequence>
<dbReference type="InterPro" id="IPR050966">
    <property type="entry name" value="Glutamyl_endopeptidase"/>
</dbReference>
<protein>
    <recommendedName>
        <fullName evidence="6">Serine protease</fullName>
    </recommendedName>
</protein>
<keyword evidence="5" id="KW-1185">Reference proteome</keyword>
<dbReference type="InterPro" id="IPR009003">
    <property type="entry name" value="Peptidase_S1_PA"/>
</dbReference>
<dbReference type="PROSITE" id="PS00134">
    <property type="entry name" value="TRYPSIN_HIS"/>
    <property type="match status" value="1"/>
</dbReference>
<feature type="compositionally biased region" description="Low complexity" evidence="2">
    <location>
        <begin position="86"/>
        <end position="99"/>
    </location>
</feature>
<feature type="region of interest" description="Disordered" evidence="2">
    <location>
        <begin position="67"/>
        <end position="105"/>
    </location>
</feature>
<keyword evidence="1 3" id="KW-0732">Signal</keyword>
<organism evidence="4 5">
    <name type="scientific">Paraferrimonas haliotis</name>
    <dbReference type="NCBI Taxonomy" id="2013866"/>
    <lineage>
        <taxon>Bacteria</taxon>
        <taxon>Pseudomonadati</taxon>
        <taxon>Pseudomonadota</taxon>
        <taxon>Gammaproteobacteria</taxon>
        <taxon>Alteromonadales</taxon>
        <taxon>Ferrimonadaceae</taxon>
        <taxon>Paraferrimonas</taxon>
    </lineage>
</organism>
<dbReference type="PANTHER" id="PTHR15462">
    <property type="entry name" value="SERINE PROTEASE"/>
    <property type="match status" value="1"/>
</dbReference>
<dbReference type="PANTHER" id="PTHR15462:SF19">
    <property type="entry name" value="PEPTIDASE S1 DOMAIN-CONTAINING PROTEIN"/>
    <property type="match status" value="1"/>
</dbReference>
<proteinExistence type="predicted"/>
<dbReference type="InterPro" id="IPR013783">
    <property type="entry name" value="Ig-like_fold"/>
</dbReference>